<reference evidence="1 2" key="1">
    <citation type="journal article" date="2025" name="Microbiol. Resour. Announc.">
        <title>Draft genome sequences for Neonectria magnoliae and Neonectria punicea, canker pathogens of Liriodendron tulipifera and Acer saccharum in West Virginia.</title>
        <authorList>
            <person name="Petronek H.M."/>
            <person name="Kasson M.T."/>
            <person name="Metheny A.M."/>
            <person name="Stauder C.M."/>
            <person name="Lovett B."/>
            <person name="Lynch S.C."/>
            <person name="Garnas J.R."/>
            <person name="Kasson L.R."/>
            <person name="Stajich J.E."/>
        </authorList>
    </citation>
    <scope>NUCLEOTIDE SEQUENCE [LARGE SCALE GENOMIC DNA]</scope>
    <source>
        <strain evidence="1 2">NRRL 64653</strain>
    </source>
</reference>
<dbReference type="Proteomes" id="UP001498476">
    <property type="component" value="Unassembled WGS sequence"/>
</dbReference>
<evidence type="ECO:0000313" key="2">
    <source>
        <dbReference type="Proteomes" id="UP001498476"/>
    </source>
</evidence>
<comment type="caution">
    <text evidence="1">The sequence shown here is derived from an EMBL/GenBank/DDBJ whole genome shotgun (WGS) entry which is preliminary data.</text>
</comment>
<organism evidence="1 2">
    <name type="scientific">Neonectria punicea</name>
    <dbReference type="NCBI Taxonomy" id="979145"/>
    <lineage>
        <taxon>Eukaryota</taxon>
        <taxon>Fungi</taxon>
        <taxon>Dikarya</taxon>
        <taxon>Ascomycota</taxon>
        <taxon>Pezizomycotina</taxon>
        <taxon>Sordariomycetes</taxon>
        <taxon>Hypocreomycetidae</taxon>
        <taxon>Hypocreales</taxon>
        <taxon>Nectriaceae</taxon>
        <taxon>Neonectria</taxon>
    </lineage>
</organism>
<protein>
    <submittedName>
        <fullName evidence="1">Uncharacterized protein</fullName>
    </submittedName>
</protein>
<proteinExistence type="predicted"/>
<dbReference type="EMBL" id="JAZAVJ010000012">
    <property type="protein sequence ID" value="KAK7422977.1"/>
    <property type="molecule type" value="Genomic_DNA"/>
</dbReference>
<sequence>MKTIQFTVINKGIDNGHAWVFQRVEQVNAEPLAYVDIQGLNYSFKSYPIRTANPVHKPSISKANRLATFHAFNSHAVGGTISKDHESWHSRDVIPPSDVLDVVDVDLGESEMAV</sequence>
<name>A0ABR1HPQ3_9HYPO</name>
<gene>
    <name evidence="1" type="ORF">QQX98_001267</name>
</gene>
<keyword evidence="2" id="KW-1185">Reference proteome</keyword>
<accession>A0ABR1HPQ3</accession>
<evidence type="ECO:0000313" key="1">
    <source>
        <dbReference type="EMBL" id="KAK7422977.1"/>
    </source>
</evidence>